<evidence type="ECO:0000313" key="2">
    <source>
        <dbReference type="EMBL" id="SFQ78285.1"/>
    </source>
</evidence>
<keyword evidence="2" id="KW-0808">Transferase</keyword>
<dbReference type="SUPFAM" id="SSF143422">
    <property type="entry name" value="Transposase IS200-like"/>
    <property type="match status" value="1"/>
</dbReference>
<protein>
    <submittedName>
        <fullName evidence="2">Type I restriction enzyme, R subunit/putative DNA methylase</fullName>
    </submittedName>
</protein>
<dbReference type="GO" id="GO:0006313">
    <property type="term" value="P:DNA transposition"/>
    <property type="evidence" value="ECO:0007669"/>
    <property type="project" value="InterPro"/>
</dbReference>
<organism evidence="2 3">
    <name type="scientific">Halopseudomonas formosensis</name>
    <dbReference type="NCBI Taxonomy" id="1002526"/>
    <lineage>
        <taxon>Bacteria</taxon>
        <taxon>Pseudomonadati</taxon>
        <taxon>Pseudomonadota</taxon>
        <taxon>Gammaproteobacteria</taxon>
        <taxon>Pseudomonadales</taxon>
        <taxon>Pseudomonadaceae</taxon>
        <taxon>Halopseudomonas</taxon>
    </lineage>
</organism>
<dbReference type="GO" id="GO:0032259">
    <property type="term" value="P:methylation"/>
    <property type="evidence" value="ECO:0007669"/>
    <property type="project" value="UniProtKB-KW"/>
</dbReference>
<dbReference type="EMBL" id="FOYD01000003">
    <property type="protein sequence ID" value="SFQ78285.1"/>
    <property type="molecule type" value="Genomic_DNA"/>
</dbReference>
<dbReference type="PANTHER" id="PTHR36966:SF1">
    <property type="entry name" value="REP-ASSOCIATED TYROSINE TRANSPOSASE"/>
    <property type="match status" value="1"/>
</dbReference>
<proteinExistence type="predicted"/>
<dbReference type="OrthoDB" id="9794403at2"/>
<dbReference type="Pfam" id="PF01797">
    <property type="entry name" value="Y1_Tnp"/>
    <property type="match status" value="1"/>
</dbReference>
<evidence type="ECO:0000313" key="3">
    <source>
        <dbReference type="Proteomes" id="UP000242815"/>
    </source>
</evidence>
<dbReference type="AlphaFoldDB" id="A0A1I6BBG6"/>
<sequence>MTPAPNQHLGWYQARKLPHYDAPHVLQFITFRLADALPITKLRQIEAELRMLPAAEQEIQRRRKVEYWLDQGLGCCALARPELARVFRQGLLLHHGRRYRLMAWCIMPNHVHVLIECRYSLARIVQSWKSYSARWAVEHNERLGLGLQGGRVWMRGYWDRYIRDERHLAAAVHYIHSNPVTAGLVKRAEDWQWSSAGRELDLL</sequence>
<dbReference type="NCBIfam" id="NF047646">
    <property type="entry name" value="REP_Tyr_transpos"/>
    <property type="match status" value="1"/>
</dbReference>
<evidence type="ECO:0000259" key="1">
    <source>
        <dbReference type="SMART" id="SM01321"/>
    </source>
</evidence>
<feature type="domain" description="Transposase IS200-like" evidence="1">
    <location>
        <begin position="22"/>
        <end position="178"/>
    </location>
</feature>
<dbReference type="GO" id="GO:0008168">
    <property type="term" value="F:methyltransferase activity"/>
    <property type="evidence" value="ECO:0007669"/>
    <property type="project" value="UniProtKB-KW"/>
</dbReference>
<accession>A0A1I6BBG6</accession>
<dbReference type="STRING" id="1002526.SAMN05216578_103361"/>
<dbReference type="GO" id="GO:0043565">
    <property type="term" value="F:sequence-specific DNA binding"/>
    <property type="evidence" value="ECO:0007669"/>
    <property type="project" value="TreeGrafter"/>
</dbReference>
<dbReference type="Gene3D" id="3.30.70.1290">
    <property type="entry name" value="Transposase IS200-like"/>
    <property type="match status" value="1"/>
</dbReference>
<dbReference type="GO" id="GO:0004803">
    <property type="term" value="F:transposase activity"/>
    <property type="evidence" value="ECO:0007669"/>
    <property type="project" value="InterPro"/>
</dbReference>
<dbReference type="Proteomes" id="UP000242815">
    <property type="component" value="Unassembled WGS sequence"/>
</dbReference>
<dbReference type="InterPro" id="IPR002686">
    <property type="entry name" value="Transposase_17"/>
</dbReference>
<gene>
    <name evidence="2" type="ORF">SAMN05216578_103361</name>
</gene>
<reference evidence="2 3" key="1">
    <citation type="submission" date="2016-10" db="EMBL/GenBank/DDBJ databases">
        <authorList>
            <person name="de Groot N.N."/>
        </authorList>
    </citation>
    <scope>NUCLEOTIDE SEQUENCE [LARGE SCALE GENOMIC DNA]</scope>
    <source>
        <strain evidence="2 3">JCM 18415</strain>
    </source>
</reference>
<dbReference type="SMART" id="SM01321">
    <property type="entry name" value="Y1_Tnp"/>
    <property type="match status" value="1"/>
</dbReference>
<dbReference type="PANTHER" id="PTHR36966">
    <property type="entry name" value="REP-ASSOCIATED TYROSINE TRANSPOSASE"/>
    <property type="match status" value="1"/>
</dbReference>
<dbReference type="InterPro" id="IPR036515">
    <property type="entry name" value="Transposase_17_sf"/>
</dbReference>
<name>A0A1I6BBG6_9GAMM</name>
<keyword evidence="2" id="KW-0489">Methyltransferase</keyword>
<dbReference type="RefSeq" id="WP_090538381.1">
    <property type="nucleotide sequence ID" value="NZ_FOYD01000003.1"/>
</dbReference>
<dbReference type="InterPro" id="IPR052715">
    <property type="entry name" value="RAYT_transposase"/>
</dbReference>